<protein>
    <submittedName>
        <fullName evidence="1">Uncharacterized protein</fullName>
    </submittedName>
</protein>
<evidence type="ECO:0000313" key="2">
    <source>
        <dbReference type="Proteomes" id="UP000480548"/>
    </source>
</evidence>
<accession>A0A7C8K5F9</accession>
<evidence type="ECO:0000313" key="1">
    <source>
        <dbReference type="EMBL" id="KAF3147227.1"/>
    </source>
</evidence>
<name>A0A7C8K5F9_ORBOL</name>
<gene>
    <name evidence="1" type="ORF">TWF703_000067</name>
</gene>
<sequence>MDREIPKWINSTVQEKSWYESISKPFPADWYLETDSHDGAYCTICSLHYPGFEPATPSQRPNGSTKAAITKPVDLEGCLMSEKRVQGSNSLLQQEDLDLSLRPSYGFSQELLIDSGREKFIVDVDVMLYGSAALALLENSSVSRLEIALGLLQDAADSNLDALWHSINNQTPHLSWRLVRIISEYGFRKMILRRNTTYKTANRQLGEAHVFVLRGREH</sequence>
<reference evidence="1 2" key="1">
    <citation type="submission" date="2019-06" db="EMBL/GenBank/DDBJ databases">
        <authorList>
            <person name="Palmer J.M."/>
        </authorList>
    </citation>
    <scope>NUCLEOTIDE SEQUENCE [LARGE SCALE GENOMIC DNA]</scope>
    <source>
        <strain evidence="1 2">TWF703</strain>
    </source>
</reference>
<dbReference type="Proteomes" id="UP000480548">
    <property type="component" value="Unassembled WGS sequence"/>
</dbReference>
<comment type="caution">
    <text evidence="1">The sequence shown here is derived from an EMBL/GenBank/DDBJ whole genome shotgun (WGS) entry which is preliminary data.</text>
</comment>
<dbReference type="AlphaFoldDB" id="A0A7C8K5F9"/>
<organism evidence="1 2">
    <name type="scientific">Orbilia oligospora</name>
    <name type="common">Nematode-trapping fungus</name>
    <name type="synonym">Arthrobotrys oligospora</name>
    <dbReference type="NCBI Taxonomy" id="2813651"/>
    <lineage>
        <taxon>Eukaryota</taxon>
        <taxon>Fungi</taxon>
        <taxon>Dikarya</taxon>
        <taxon>Ascomycota</taxon>
        <taxon>Pezizomycotina</taxon>
        <taxon>Orbiliomycetes</taxon>
        <taxon>Orbiliales</taxon>
        <taxon>Orbiliaceae</taxon>
        <taxon>Orbilia</taxon>
    </lineage>
</organism>
<dbReference type="EMBL" id="WIQZ01000001">
    <property type="protein sequence ID" value="KAF3147227.1"/>
    <property type="molecule type" value="Genomic_DNA"/>
</dbReference>
<proteinExistence type="predicted"/>